<keyword evidence="2" id="KW-1185">Reference proteome</keyword>
<dbReference type="OrthoDB" id="199365at2"/>
<evidence type="ECO:0000313" key="2">
    <source>
        <dbReference type="Proteomes" id="UP000675920"/>
    </source>
</evidence>
<evidence type="ECO:0000313" key="3">
    <source>
        <dbReference type="RefSeq" id="WP_028310056.1"/>
    </source>
</evidence>
<protein>
    <submittedName>
        <fullName evidence="3">DUF2149 domain-containing protein</fullName>
    </submittedName>
</protein>
<dbReference type="Proteomes" id="UP000675920">
    <property type="component" value="Unplaced"/>
</dbReference>
<dbReference type="Pfam" id="PF09919">
    <property type="entry name" value="DUF2149"/>
    <property type="match status" value="1"/>
</dbReference>
<reference evidence="3" key="1">
    <citation type="submission" date="2025-08" db="UniProtKB">
        <authorList>
            <consortium name="RefSeq"/>
        </authorList>
    </citation>
    <scope>IDENTIFICATION</scope>
</reference>
<keyword evidence="1" id="KW-1133">Transmembrane helix</keyword>
<proteinExistence type="predicted"/>
<sequence length="111" mass="11822">MRNRLDESLEEDDPLLSVVNLVDVFLVIIAALFVTVANQPLNLFGGEDVTVIRNPGKPDMSIVVRSAGRIERYEADGAGGKGQGVRAGSAWRMPDGSMVWVPEGGAAGEAR</sequence>
<accession>A0A8B6X0T2</accession>
<dbReference type="AlphaFoldDB" id="A0A8B6X0T2"/>
<dbReference type="RefSeq" id="WP_028310056.1">
    <property type="nucleotide sequence ID" value="NZ_AXWS01000007.1"/>
</dbReference>
<dbReference type="InterPro" id="IPR018676">
    <property type="entry name" value="DUF2149"/>
</dbReference>
<organism evidence="2 3">
    <name type="scientific">Derxia gummosa DSM 723</name>
    <dbReference type="NCBI Taxonomy" id="1121388"/>
    <lineage>
        <taxon>Bacteria</taxon>
        <taxon>Pseudomonadati</taxon>
        <taxon>Pseudomonadota</taxon>
        <taxon>Betaproteobacteria</taxon>
        <taxon>Burkholderiales</taxon>
        <taxon>Alcaligenaceae</taxon>
        <taxon>Derxia</taxon>
    </lineage>
</organism>
<name>A0A8B6X0T2_9BURK</name>
<feature type="transmembrane region" description="Helical" evidence="1">
    <location>
        <begin position="15"/>
        <end position="37"/>
    </location>
</feature>
<keyword evidence="1" id="KW-0472">Membrane</keyword>
<keyword evidence="1" id="KW-0812">Transmembrane</keyword>
<evidence type="ECO:0000256" key="1">
    <source>
        <dbReference type="SAM" id="Phobius"/>
    </source>
</evidence>